<name>W7Q9B9_9ALTE</name>
<gene>
    <name evidence="2" type="ORF">DS2_12799</name>
</gene>
<keyword evidence="3" id="KW-1185">Reference proteome</keyword>
<protein>
    <submittedName>
        <fullName evidence="2">Membrane protein</fullName>
    </submittedName>
</protein>
<evidence type="ECO:0000256" key="1">
    <source>
        <dbReference type="SAM" id="Phobius"/>
    </source>
</evidence>
<feature type="transmembrane region" description="Helical" evidence="1">
    <location>
        <begin position="141"/>
        <end position="160"/>
    </location>
</feature>
<keyword evidence="1" id="KW-0812">Transmembrane</keyword>
<reference evidence="2 3" key="1">
    <citation type="journal article" date="2014" name="Genome Announc.">
        <title>Draft Genome Sequence of the Agar-Degrading Bacterium Catenovulum sp. Strain DS-2, Isolated from Intestines of Haliotis diversicolor.</title>
        <authorList>
            <person name="Shan D."/>
            <person name="Li X."/>
            <person name="Gu Z."/>
            <person name="Wei G."/>
            <person name="Gao Z."/>
            <person name="Shao Z."/>
        </authorList>
    </citation>
    <scope>NUCLEOTIDE SEQUENCE [LARGE SCALE GENOMIC DNA]</scope>
    <source>
        <strain evidence="2 3">DS-2</strain>
    </source>
</reference>
<evidence type="ECO:0000313" key="3">
    <source>
        <dbReference type="Proteomes" id="UP000019276"/>
    </source>
</evidence>
<dbReference type="RefSeq" id="WP_035015210.1">
    <property type="nucleotide sequence ID" value="NZ_ARZY01000024.1"/>
</dbReference>
<keyword evidence="1" id="KW-1133">Transmembrane helix</keyword>
<evidence type="ECO:0000313" key="2">
    <source>
        <dbReference type="EMBL" id="EWH09414.1"/>
    </source>
</evidence>
<feature type="transmembrane region" description="Helical" evidence="1">
    <location>
        <begin position="12"/>
        <end position="32"/>
    </location>
</feature>
<feature type="transmembrane region" description="Helical" evidence="1">
    <location>
        <begin position="377"/>
        <end position="396"/>
    </location>
</feature>
<proteinExistence type="predicted"/>
<keyword evidence="1" id="KW-0472">Membrane</keyword>
<organism evidence="2 3">
    <name type="scientific">Catenovulum agarivorans DS-2</name>
    <dbReference type="NCBI Taxonomy" id="1328313"/>
    <lineage>
        <taxon>Bacteria</taxon>
        <taxon>Pseudomonadati</taxon>
        <taxon>Pseudomonadota</taxon>
        <taxon>Gammaproteobacteria</taxon>
        <taxon>Alteromonadales</taxon>
        <taxon>Alteromonadaceae</taxon>
        <taxon>Catenovulum</taxon>
    </lineage>
</organism>
<dbReference type="STRING" id="1328313.DS2_12799"/>
<feature type="transmembrane region" description="Helical" evidence="1">
    <location>
        <begin position="284"/>
        <end position="305"/>
    </location>
</feature>
<feature type="transmembrane region" description="Helical" evidence="1">
    <location>
        <begin position="108"/>
        <end position="129"/>
    </location>
</feature>
<dbReference type="AlphaFoldDB" id="W7Q9B9"/>
<accession>W7Q9B9</accession>
<feature type="transmembrane region" description="Helical" evidence="1">
    <location>
        <begin position="77"/>
        <end position="96"/>
    </location>
</feature>
<dbReference type="EMBL" id="ARZY01000024">
    <property type="protein sequence ID" value="EWH09414.1"/>
    <property type="molecule type" value="Genomic_DNA"/>
</dbReference>
<comment type="caution">
    <text evidence="2">The sequence shown here is derived from an EMBL/GenBank/DDBJ whole genome shotgun (WGS) entry which is preliminary data.</text>
</comment>
<feature type="transmembrane region" description="Helical" evidence="1">
    <location>
        <begin position="166"/>
        <end position="187"/>
    </location>
</feature>
<sequence>MIKLLLRSSFILLTSIGIATLNSVLLARLLGLEGRAEFYYLFLPLSICPQLCSFGYAKLSLMLASQHQKQNIRLYSLHTLMASLIFGLIWSGLFYYTLGKVLDIEFYLYLFLTVLACATFSVTVFLSGLNALDEKFVIADIVKFLTPSLNLIGLSIAYYLQVENAAWVFLLQIITRAVELALVLRLFNNLFRKQQYTIHTRLSESEKQYRKNSWYEQLNTLVFNNIDKVLIAFIATKSEVGLFAVAAALALNLQHATQNVISIFLAKFKSVTETEFIRATYKFISIYIVLGLIGLLLCVLLLPYLIPLLFGDEFSDAATIANYLFLRVFLDSASRISSQNFIIFGNLRPVLTSQYFYLTALSIGIITAQWYGDFLLFLQVSVFGALLNLLLINLFVSMHQRVKT</sequence>
<dbReference type="Proteomes" id="UP000019276">
    <property type="component" value="Unassembled WGS sequence"/>
</dbReference>